<dbReference type="Gramene" id="Psat07G0131300-T1">
    <property type="protein sequence ID" value="KAI5384253.1"/>
    <property type="gene ID" value="KIW84_071313"/>
</dbReference>
<gene>
    <name evidence="1" type="ORF">KIW84_071313</name>
</gene>
<keyword evidence="2" id="KW-1185">Reference proteome</keyword>
<evidence type="ECO:0000313" key="1">
    <source>
        <dbReference type="EMBL" id="KAI5384253.1"/>
    </source>
</evidence>
<comment type="caution">
    <text evidence="1">The sequence shown here is derived from an EMBL/GenBank/DDBJ whole genome shotgun (WGS) entry which is preliminary data.</text>
</comment>
<name>A0A9D4VHZ3_PEA</name>
<proteinExistence type="predicted"/>
<evidence type="ECO:0000313" key="2">
    <source>
        <dbReference type="Proteomes" id="UP001058974"/>
    </source>
</evidence>
<dbReference type="Proteomes" id="UP001058974">
    <property type="component" value="Chromosome 7"/>
</dbReference>
<reference evidence="1 2" key="1">
    <citation type="journal article" date="2022" name="Nat. Genet.">
        <title>Improved pea reference genome and pan-genome highlight genomic features and evolutionary characteristics.</title>
        <authorList>
            <person name="Yang T."/>
            <person name="Liu R."/>
            <person name="Luo Y."/>
            <person name="Hu S."/>
            <person name="Wang D."/>
            <person name="Wang C."/>
            <person name="Pandey M.K."/>
            <person name="Ge S."/>
            <person name="Xu Q."/>
            <person name="Li N."/>
            <person name="Li G."/>
            <person name="Huang Y."/>
            <person name="Saxena R.K."/>
            <person name="Ji Y."/>
            <person name="Li M."/>
            <person name="Yan X."/>
            <person name="He Y."/>
            <person name="Liu Y."/>
            <person name="Wang X."/>
            <person name="Xiang C."/>
            <person name="Varshney R.K."/>
            <person name="Ding H."/>
            <person name="Gao S."/>
            <person name="Zong X."/>
        </authorList>
    </citation>
    <scope>NUCLEOTIDE SEQUENCE [LARGE SCALE GENOMIC DNA]</scope>
    <source>
        <strain evidence="1 2">cv. Zhongwan 6</strain>
    </source>
</reference>
<dbReference type="EMBL" id="JAMSHJ010000007">
    <property type="protein sequence ID" value="KAI5384253.1"/>
    <property type="molecule type" value="Genomic_DNA"/>
</dbReference>
<dbReference type="AlphaFoldDB" id="A0A9D4VHZ3"/>
<protein>
    <submittedName>
        <fullName evidence="1">Uncharacterized protein</fullName>
    </submittedName>
</protein>
<accession>A0A9D4VHZ3</accession>
<organism evidence="1 2">
    <name type="scientific">Pisum sativum</name>
    <name type="common">Garden pea</name>
    <name type="synonym">Lathyrus oleraceus</name>
    <dbReference type="NCBI Taxonomy" id="3888"/>
    <lineage>
        <taxon>Eukaryota</taxon>
        <taxon>Viridiplantae</taxon>
        <taxon>Streptophyta</taxon>
        <taxon>Embryophyta</taxon>
        <taxon>Tracheophyta</taxon>
        <taxon>Spermatophyta</taxon>
        <taxon>Magnoliopsida</taxon>
        <taxon>eudicotyledons</taxon>
        <taxon>Gunneridae</taxon>
        <taxon>Pentapetalae</taxon>
        <taxon>rosids</taxon>
        <taxon>fabids</taxon>
        <taxon>Fabales</taxon>
        <taxon>Fabaceae</taxon>
        <taxon>Papilionoideae</taxon>
        <taxon>50 kb inversion clade</taxon>
        <taxon>NPAAA clade</taxon>
        <taxon>Hologalegina</taxon>
        <taxon>IRL clade</taxon>
        <taxon>Fabeae</taxon>
        <taxon>Lathyrus</taxon>
    </lineage>
</organism>
<sequence length="137" mass="16111">MKWKKVERRGSRSRMSLELDCYPKGRRDEVVEEDGKVDVRSFAEAVNKGKRFNGPELRKPRVFLKFQSEEDELIRLRKAFVGVVINLRMTYNIRTSFEIEGYFSIKVTPFGANFRLLEESEVGEISDLIREAKSWWG</sequence>